<evidence type="ECO:0008006" key="3">
    <source>
        <dbReference type="Google" id="ProtNLM"/>
    </source>
</evidence>
<comment type="caution">
    <text evidence="1">The sequence shown here is derived from an EMBL/GenBank/DDBJ whole genome shotgun (WGS) entry which is preliminary data.</text>
</comment>
<accession>A0A8J3V032</accession>
<evidence type="ECO:0000313" key="1">
    <source>
        <dbReference type="EMBL" id="GII54338.1"/>
    </source>
</evidence>
<protein>
    <recommendedName>
        <fullName evidence="3">PIN domain-containing protein</fullName>
    </recommendedName>
</protein>
<organism evidence="1 2">
    <name type="scientific">Planotetraspora thailandica</name>
    <dbReference type="NCBI Taxonomy" id="487172"/>
    <lineage>
        <taxon>Bacteria</taxon>
        <taxon>Bacillati</taxon>
        <taxon>Actinomycetota</taxon>
        <taxon>Actinomycetes</taxon>
        <taxon>Streptosporangiales</taxon>
        <taxon>Streptosporangiaceae</taxon>
        <taxon>Planotetraspora</taxon>
    </lineage>
</organism>
<dbReference type="AlphaFoldDB" id="A0A8J3V032"/>
<evidence type="ECO:0000313" key="2">
    <source>
        <dbReference type="Proteomes" id="UP000605992"/>
    </source>
</evidence>
<reference evidence="1" key="1">
    <citation type="submission" date="2021-01" db="EMBL/GenBank/DDBJ databases">
        <title>Whole genome shotgun sequence of Planotetraspora thailandica NBRC 104271.</title>
        <authorList>
            <person name="Komaki H."/>
            <person name="Tamura T."/>
        </authorList>
    </citation>
    <scope>NUCLEOTIDE SEQUENCE</scope>
    <source>
        <strain evidence="1">NBRC 104271</strain>
    </source>
</reference>
<dbReference type="EMBL" id="BOOR01000017">
    <property type="protein sequence ID" value="GII54338.1"/>
    <property type="molecule type" value="Genomic_DNA"/>
</dbReference>
<name>A0A8J3V032_9ACTN</name>
<dbReference type="Proteomes" id="UP000605992">
    <property type="component" value="Unassembled WGS sequence"/>
</dbReference>
<gene>
    <name evidence="1" type="ORF">Pth03_27270</name>
</gene>
<keyword evidence="2" id="KW-1185">Reference proteome</keyword>
<proteinExistence type="predicted"/>
<sequence>MDAVSGLIMDTSALEACARQEPAAFMRLGEIKETATPLLIPSVCVAEAFSQARTDEERWLITQILGADFVVRAEESALTSQQALLVSYRLLKGTTIGDLSLAHAVAFYDLRGWPILTARPEFLQARYSDVPVIDILN</sequence>